<evidence type="ECO:0000256" key="5">
    <source>
        <dbReference type="SAM" id="SignalP"/>
    </source>
</evidence>
<dbReference type="Proteomes" id="UP001428774">
    <property type="component" value="Unassembled WGS sequence"/>
</dbReference>
<evidence type="ECO:0000256" key="4">
    <source>
        <dbReference type="ARBA" id="ARBA00022729"/>
    </source>
</evidence>
<feature type="domain" description="Solute-binding protein family 5" evidence="6">
    <location>
        <begin position="71"/>
        <end position="433"/>
    </location>
</feature>
<sequence>MRRFELLATCASLLALTATVQAQTIPDDTLVVGLSADASTFEPAEIRSLDNANIAEMIYTSLTRIGDDGEILPRLATSWEVSEDGRTWTYRILPDQTCADNEPLTADDVAYSWNRAADPAKAFAGNTLGFVYTSMGFERAEALDDTTVTIHIRERNPMALGFRSQVFLHCRDSFEAMTGDEIARSPVASGPYRLAEWSPGSELVLERWREGPGHFDRIRFRVIPEASTRIAELLAGNVDIITNVLPDQSDMINASGIAEVQAVQGLRRMYIGFNQSPEFDGISGTAIRDPDVRRALQYAVDVPLICSHLLNFDCKRATGIVNPPNDHPDLDPYPYDPALAEKLLDEAGYPRGEDGVRFDIVLQAPRGRYLNDANVALAVGAFLDDVGVATEVELMEWSSVYVPLIRQHRAGPLFFLGSGGALWSPLYDMAALATVDSGPNYTNWADPRWFERWPDLMNAATPEDQRAIINQMLEVFYEDGPWLHMYYQPDFYGVGQRVDWTARRDERLGLWDARLASD</sequence>
<evidence type="ECO:0000259" key="6">
    <source>
        <dbReference type="Pfam" id="PF00496"/>
    </source>
</evidence>
<dbReference type="InterPro" id="IPR030678">
    <property type="entry name" value="Peptide/Ni-bd"/>
</dbReference>
<dbReference type="GO" id="GO:0015833">
    <property type="term" value="P:peptide transport"/>
    <property type="evidence" value="ECO:0007669"/>
    <property type="project" value="TreeGrafter"/>
</dbReference>
<feature type="chain" id="PRO_5043454818" evidence="5">
    <location>
        <begin position="23"/>
        <end position="518"/>
    </location>
</feature>
<dbReference type="PANTHER" id="PTHR30290:SF9">
    <property type="entry name" value="OLIGOPEPTIDE-BINDING PROTEIN APPA"/>
    <property type="match status" value="1"/>
</dbReference>
<evidence type="ECO:0000256" key="1">
    <source>
        <dbReference type="ARBA" id="ARBA00004418"/>
    </source>
</evidence>
<evidence type="ECO:0000313" key="7">
    <source>
        <dbReference type="EMBL" id="MEN9063520.1"/>
    </source>
</evidence>
<proteinExistence type="inferred from homology"/>
<organism evidence="7 8">
    <name type="scientific">Ponticoccus litoralis</name>
    <dbReference type="NCBI Taxonomy" id="422297"/>
    <lineage>
        <taxon>Bacteria</taxon>
        <taxon>Pseudomonadati</taxon>
        <taxon>Pseudomonadota</taxon>
        <taxon>Alphaproteobacteria</taxon>
        <taxon>Rhodobacterales</taxon>
        <taxon>Roseobacteraceae</taxon>
        <taxon>Ponticoccus</taxon>
    </lineage>
</organism>
<dbReference type="SUPFAM" id="SSF53850">
    <property type="entry name" value="Periplasmic binding protein-like II"/>
    <property type="match status" value="1"/>
</dbReference>
<gene>
    <name evidence="7" type="ORF">ABFB10_23440</name>
</gene>
<dbReference type="PANTHER" id="PTHR30290">
    <property type="entry name" value="PERIPLASMIC BINDING COMPONENT OF ABC TRANSPORTER"/>
    <property type="match status" value="1"/>
</dbReference>
<dbReference type="GO" id="GO:0030288">
    <property type="term" value="C:outer membrane-bounded periplasmic space"/>
    <property type="evidence" value="ECO:0007669"/>
    <property type="project" value="UniProtKB-ARBA"/>
</dbReference>
<evidence type="ECO:0000313" key="8">
    <source>
        <dbReference type="Proteomes" id="UP001428774"/>
    </source>
</evidence>
<dbReference type="GO" id="GO:1904680">
    <property type="term" value="F:peptide transmembrane transporter activity"/>
    <property type="evidence" value="ECO:0007669"/>
    <property type="project" value="TreeGrafter"/>
</dbReference>
<dbReference type="InterPro" id="IPR039424">
    <property type="entry name" value="SBP_5"/>
</dbReference>
<dbReference type="PIRSF" id="PIRSF002741">
    <property type="entry name" value="MppA"/>
    <property type="match status" value="1"/>
</dbReference>
<dbReference type="EMBL" id="JBDNCH010000004">
    <property type="protein sequence ID" value="MEN9063520.1"/>
    <property type="molecule type" value="Genomic_DNA"/>
</dbReference>
<dbReference type="CDD" id="cd00995">
    <property type="entry name" value="PBP2_NikA_DppA_OppA_like"/>
    <property type="match status" value="1"/>
</dbReference>
<comment type="subcellular location">
    <subcellularLocation>
        <location evidence="1">Periplasm</location>
    </subcellularLocation>
</comment>
<keyword evidence="4 5" id="KW-0732">Signal</keyword>
<dbReference type="AlphaFoldDB" id="A0AAW9SSG8"/>
<dbReference type="Gene3D" id="3.10.105.10">
    <property type="entry name" value="Dipeptide-binding Protein, Domain 3"/>
    <property type="match status" value="1"/>
</dbReference>
<comment type="caution">
    <text evidence="7">The sequence shown here is derived from an EMBL/GenBank/DDBJ whole genome shotgun (WGS) entry which is preliminary data.</text>
</comment>
<evidence type="ECO:0000256" key="3">
    <source>
        <dbReference type="ARBA" id="ARBA00022448"/>
    </source>
</evidence>
<feature type="signal peptide" evidence="5">
    <location>
        <begin position="1"/>
        <end position="22"/>
    </location>
</feature>
<protein>
    <submittedName>
        <fullName evidence="7">ABC transporter substrate-binding protein</fullName>
    </submittedName>
</protein>
<dbReference type="InterPro" id="IPR000914">
    <property type="entry name" value="SBP_5_dom"/>
</dbReference>
<accession>A0AAW9SSG8</accession>
<evidence type="ECO:0000256" key="2">
    <source>
        <dbReference type="ARBA" id="ARBA00005695"/>
    </source>
</evidence>
<comment type="similarity">
    <text evidence="2">Belongs to the bacterial solute-binding protein 5 family.</text>
</comment>
<dbReference type="GO" id="GO:0043190">
    <property type="term" value="C:ATP-binding cassette (ABC) transporter complex"/>
    <property type="evidence" value="ECO:0007669"/>
    <property type="project" value="InterPro"/>
</dbReference>
<dbReference type="Gene3D" id="3.40.190.10">
    <property type="entry name" value="Periplasmic binding protein-like II"/>
    <property type="match status" value="1"/>
</dbReference>
<reference evidence="7 8" key="1">
    <citation type="submission" date="2024-05" db="EMBL/GenBank/DDBJ databases">
        <title>Genome sequence of Ponticoccus litoralis KCCM 90028.</title>
        <authorList>
            <person name="Kim J.M."/>
            <person name="Lee J.K."/>
            <person name="Choi B.J."/>
            <person name="Bayburt H."/>
            <person name="Baek J.H."/>
            <person name="Jeon C.O."/>
        </authorList>
    </citation>
    <scope>NUCLEOTIDE SEQUENCE [LARGE SCALE GENOMIC DNA]</scope>
    <source>
        <strain evidence="7 8">KCCM 90028</strain>
    </source>
</reference>
<name>A0AAW9SSG8_9RHOB</name>
<keyword evidence="3" id="KW-0813">Transport</keyword>
<dbReference type="RefSeq" id="WP_347168591.1">
    <property type="nucleotide sequence ID" value="NZ_JBDNCH010000004.1"/>
</dbReference>
<dbReference type="Pfam" id="PF00496">
    <property type="entry name" value="SBP_bac_5"/>
    <property type="match status" value="1"/>
</dbReference>
<keyword evidence="8" id="KW-1185">Reference proteome</keyword>